<evidence type="ECO:0000313" key="3">
    <source>
        <dbReference type="Proteomes" id="UP000272010"/>
    </source>
</evidence>
<keyword evidence="1" id="KW-0812">Transmembrane</keyword>
<gene>
    <name evidence="2" type="ORF">PY32053_02431</name>
</gene>
<organism evidence="2 3">
    <name type="scientific">Paracoccus yeei</name>
    <dbReference type="NCBI Taxonomy" id="147645"/>
    <lineage>
        <taxon>Bacteria</taxon>
        <taxon>Pseudomonadati</taxon>
        <taxon>Pseudomonadota</taxon>
        <taxon>Alphaproteobacteria</taxon>
        <taxon>Rhodobacterales</taxon>
        <taxon>Paracoccaceae</taxon>
        <taxon>Paracoccus</taxon>
    </lineage>
</organism>
<accession>A0A386UP18</accession>
<proteinExistence type="predicted"/>
<protein>
    <submittedName>
        <fullName evidence="2">Uncharacterized protein</fullName>
    </submittedName>
</protein>
<dbReference type="Proteomes" id="UP000272010">
    <property type="component" value="Chromosome"/>
</dbReference>
<sequence length="193" mass="22441">MTRKQLKFWVFLVMSLYLLSVVIGIFLRPPFVKDPSGLYETYKDLIPFLLAAPTAWLGYCFSRRLTYISQLKALWADLNSSIQEAIQYTHKENPTAEDFSSVMRSIGFSIDEVRASFKNLGEGRSNKGLYPFEDLKDIHKIVSSLGHGEGFRYAERHEAREEILKRWGNIRLPLLSEFERQEPTNPSSPFWRK</sequence>
<reference evidence="3" key="1">
    <citation type="submission" date="2018-07" db="EMBL/GenBank/DDBJ databases">
        <title>Genome Structure of the Opportunistic Pathogen Paracoccus yeei (Alphaproteobacteria) and Identification of Putative Virulence Factors.</title>
        <authorList>
            <person name="Lasek R."/>
            <person name="Szuplewska M."/>
            <person name="Mitura M."/>
            <person name="Decewicz P."/>
            <person name="Chmielowska C."/>
            <person name="Pawlot A."/>
            <person name="Sentkowska D."/>
            <person name="Czarnecki J."/>
            <person name="Bartosik D."/>
        </authorList>
    </citation>
    <scope>NUCLEOTIDE SEQUENCE [LARGE SCALE GENOMIC DNA]</scope>
    <source>
        <strain evidence="3">CCUG 32053</strain>
    </source>
</reference>
<evidence type="ECO:0000256" key="1">
    <source>
        <dbReference type="SAM" id="Phobius"/>
    </source>
</evidence>
<keyword evidence="1" id="KW-1133">Transmembrane helix</keyword>
<dbReference type="EMBL" id="CP031078">
    <property type="protein sequence ID" value="AYF02029.1"/>
    <property type="molecule type" value="Genomic_DNA"/>
</dbReference>
<feature type="transmembrane region" description="Helical" evidence="1">
    <location>
        <begin position="7"/>
        <end position="25"/>
    </location>
</feature>
<name>A0A386UP18_9RHOB</name>
<dbReference type="AlphaFoldDB" id="A0A386UP18"/>
<feature type="transmembrane region" description="Helical" evidence="1">
    <location>
        <begin position="45"/>
        <end position="62"/>
    </location>
</feature>
<evidence type="ECO:0000313" key="2">
    <source>
        <dbReference type="EMBL" id="AYF02029.1"/>
    </source>
</evidence>
<dbReference type="RefSeq" id="WP_147405556.1">
    <property type="nucleotide sequence ID" value="NZ_CP031078.1"/>
</dbReference>
<keyword evidence="1" id="KW-0472">Membrane</keyword>